<dbReference type="PANTHER" id="PTHR21427">
    <property type="entry name" value="UBIQUINONE BIOSYNTHESIS PROTEIN COQ9, MITOCHONDRIAL"/>
    <property type="match status" value="1"/>
</dbReference>
<dbReference type="PANTHER" id="PTHR21427:SF19">
    <property type="entry name" value="UBIQUINONE BIOSYNTHESIS PROTEIN COQ9, MITOCHONDRIAL"/>
    <property type="match status" value="1"/>
</dbReference>
<evidence type="ECO:0000256" key="7">
    <source>
        <dbReference type="ARBA" id="ARBA00023128"/>
    </source>
</evidence>
<name>A0A8S1MWK8_PARPR</name>
<dbReference type="GO" id="GO:0005743">
    <property type="term" value="C:mitochondrial inner membrane"/>
    <property type="evidence" value="ECO:0007669"/>
    <property type="project" value="TreeGrafter"/>
</dbReference>
<evidence type="ECO:0000256" key="1">
    <source>
        <dbReference type="ARBA" id="ARBA00004173"/>
    </source>
</evidence>
<dbReference type="InterPro" id="IPR013718">
    <property type="entry name" value="COQ9_C"/>
</dbReference>
<evidence type="ECO:0000313" key="10">
    <source>
        <dbReference type="EMBL" id="CAD8084620.1"/>
    </source>
</evidence>
<evidence type="ECO:0000256" key="5">
    <source>
        <dbReference type="ARBA" id="ARBA00022946"/>
    </source>
</evidence>
<evidence type="ECO:0000313" key="11">
    <source>
        <dbReference type="Proteomes" id="UP000688137"/>
    </source>
</evidence>
<sequence length="221" mass="26178">MYKFIAKFHFCDIRNKLFNLSLIHAINHGFNNKALQQACLDLNISSAASTVIQPIDLIHYSMRKWNREIIDTMTFDENFKQFTVPNKIKNLIKQRLQLQGPYMGRWNEAMALGAQNANQTSAILWQFADDSWYLAGDKSQDYNHYTKRMMFLYIYISTELFMLTDKSPNFFMTWDFLDRRMSEIKDFGSQIELISTTMKTLWNSGYYMTTMFYNFPKGTLK</sequence>
<dbReference type="Proteomes" id="UP000688137">
    <property type="component" value="Unassembled WGS sequence"/>
</dbReference>
<dbReference type="GO" id="GO:0008289">
    <property type="term" value="F:lipid binding"/>
    <property type="evidence" value="ECO:0007669"/>
    <property type="project" value="UniProtKB-UniRule"/>
</dbReference>
<accession>A0A8S1MWK8</accession>
<dbReference type="AlphaFoldDB" id="A0A8S1MWK8"/>
<dbReference type="OMA" id="CAGFGWN"/>
<keyword evidence="6 8" id="KW-0446">Lipid-binding</keyword>
<dbReference type="GO" id="GO:0006744">
    <property type="term" value="P:ubiquinone biosynthetic process"/>
    <property type="evidence" value="ECO:0007669"/>
    <property type="project" value="UniProtKB-UniRule"/>
</dbReference>
<keyword evidence="5" id="KW-0809">Transit peptide</keyword>
<protein>
    <recommendedName>
        <fullName evidence="8">Ubiquinone biosynthesis protein</fullName>
    </recommendedName>
</protein>
<dbReference type="Pfam" id="PF08511">
    <property type="entry name" value="COQ9"/>
    <property type="match status" value="1"/>
</dbReference>
<comment type="function">
    <text evidence="8">Membrane-associated protein that warps the membrane surface to access and bind aromatic isoprenes with high specificity, including ubiquinone (CoQ) isoprene intermediates and presents them directly to Coq7, therefore facilitating the Coq7-mediated hydroxylase step. Participates in the biosynthesis of coenzyme Q, also named ubiquinone, an essential lipid-soluble electron transporter for aerobic cellular respiration.</text>
</comment>
<organism evidence="10 11">
    <name type="scientific">Paramecium primaurelia</name>
    <dbReference type="NCBI Taxonomy" id="5886"/>
    <lineage>
        <taxon>Eukaryota</taxon>
        <taxon>Sar</taxon>
        <taxon>Alveolata</taxon>
        <taxon>Ciliophora</taxon>
        <taxon>Intramacronucleata</taxon>
        <taxon>Oligohymenophorea</taxon>
        <taxon>Peniculida</taxon>
        <taxon>Parameciidae</taxon>
        <taxon>Paramecium</taxon>
    </lineage>
</organism>
<keyword evidence="7 8" id="KW-0496">Mitochondrion</keyword>
<keyword evidence="4 8" id="KW-0831">Ubiquinone biosynthesis</keyword>
<comment type="pathway">
    <text evidence="2 8">Cofactor biosynthesis; ubiquinone biosynthesis.</text>
</comment>
<gene>
    <name evidence="10" type="ORF">PPRIM_AZ9-3.1.T0720176</name>
</gene>
<comment type="subcellular location">
    <subcellularLocation>
        <location evidence="1 8">Mitochondrion</location>
    </subcellularLocation>
</comment>
<evidence type="ECO:0000256" key="2">
    <source>
        <dbReference type="ARBA" id="ARBA00004749"/>
    </source>
</evidence>
<evidence type="ECO:0000256" key="6">
    <source>
        <dbReference type="ARBA" id="ARBA00023121"/>
    </source>
</evidence>
<evidence type="ECO:0000256" key="3">
    <source>
        <dbReference type="ARBA" id="ARBA00010766"/>
    </source>
</evidence>
<comment type="similarity">
    <text evidence="3 8">Belongs to the COQ9 family.</text>
</comment>
<feature type="domain" description="COQ9 C-terminal" evidence="9">
    <location>
        <begin position="118"/>
        <end position="188"/>
    </location>
</feature>
<proteinExistence type="inferred from homology"/>
<evidence type="ECO:0000256" key="4">
    <source>
        <dbReference type="ARBA" id="ARBA00022688"/>
    </source>
</evidence>
<dbReference type="EMBL" id="CAJJDM010000075">
    <property type="protein sequence ID" value="CAD8084620.1"/>
    <property type="molecule type" value="Genomic_DNA"/>
</dbReference>
<comment type="caution">
    <text evidence="10">The sequence shown here is derived from an EMBL/GenBank/DDBJ whole genome shotgun (WGS) entry which is preliminary data.</text>
</comment>
<reference evidence="10" key="1">
    <citation type="submission" date="2021-01" db="EMBL/GenBank/DDBJ databases">
        <authorList>
            <consortium name="Genoscope - CEA"/>
            <person name="William W."/>
        </authorList>
    </citation>
    <scope>NUCLEOTIDE SEQUENCE</scope>
</reference>
<keyword evidence="11" id="KW-1185">Reference proteome</keyword>
<evidence type="ECO:0000256" key="8">
    <source>
        <dbReference type="RuleBase" id="RU366063"/>
    </source>
</evidence>
<dbReference type="NCBIfam" id="TIGR02396">
    <property type="entry name" value="diverge_rpsU"/>
    <property type="match status" value="1"/>
</dbReference>
<dbReference type="InterPro" id="IPR012762">
    <property type="entry name" value="Ubiq_biosynth_COQ9"/>
</dbReference>
<evidence type="ECO:0000259" key="9">
    <source>
        <dbReference type="Pfam" id="PF08511"/>
    </source>
</evidence>